<organism evidence="3">
    <name type="scientific">Hydatigena taeniaeformis</name>
    <name type="common">Feline tapeworm</name>
    <name type="synonym">Taenia taeniaeformis</name>
    <dbReference type="NCBI Taxonomy" id="6205"/>
    <lineage>
        <taxon>Eukaryota</taxon>
        <taxon>Metazoa</taxon>
        <taxon>Spiralia</taxon>
        <taxon>Lophotrochozoa</taxon>
        <taxon>Platyhelminthes</taxon>
        <taxon>Cestoda</taxon>
        <taxon>Eucestoda</taxon>
        <taxon>Cyclophyllidea</taxon>
        <taxon>Taeniidae</taxon>
        <taxon>Hydatigera</taxon>
    </lineage>
</organism>
<dbReference type="Proteomes" id="UP000274429">
    <property type="component" value="Unassembled WGS sequence"/>
</dbReference>
<reference evidence="1 2" key="2">
    <citation type="submission" date="2018-11" db="EMBL/GenBank/DDBJ databases">
        <authorList>
            <consortium name="Pathogen Informatics"/>
        </authorList>
    </citation>
    <scope>NUCLEOTIDE SEQUENCE [LARGE SCALE GENOMIC DNA]</scope>
</reference>
<accession>A0A0R3XBF3</accession>
<protein>
    <submittedName>
        <fullName evidence="3">Gamma-tubulin complex component</fullName>
    </submittedName>
</protein>
<keyword evidence="2" id="KW-1185">Reference proteome</keyword>
<evidence type="ECO:0000313" key="3">
    <source>
        <dbReference type="WBParaSite" id="TTAC_0001088001-mRNA-1"/>
    </source>
</evidence>
<gene>
    <name evidence="1" type="ORF">TTAC_LOCUS10863</name>
</gene>
<dbReference type="EMBL" id="UYWX01022392">
    <property type="protein sequence ID" value="VDM35843.1"/>
    <property type="molecule type" value="Genomic_DNA"/>
</dbReference>
<name>A0A0R3XBF3_HYDTA</name>
<evidence type="ECO:0000313" key="2">
    <source>
        <dbReference type="Proteomes" id="UP000274429"/>
    </source>
</evidence>
<dbReference type="OrthoDB" id="6256226at2759"/>
<reference evidence="3" key="1">
    <citation type="submission" date="2017-02" db="UniProtKB">
        <authorList>
            <consortium name="WormBaseParasite"/>
        </authorList>
    </citation>
    <scope>IDENTIFICATION</scope>
</reference>
<proteinExistence type="predicted"/>
<dbReference type="STRING" id="6205.A0A0R3XBF3"/>
<evidence type="ECO:0000313" key="1">
    <source>
        <dbReference type="EMBL" id="VDM35843.1"/>
    </source>
</evidence>
<dbReference type="WBParaSite" id="TTAC_0001088001-mRNA-1">
    <property type="protein sequence ID" value="TTAC_0001088001-mRNA-1"/>
    <property type="gene ID" value="TTAC_0001088001"/>
</dbReference>
<dbReference type="AlphaFoldDB" id="A0A0R3XBF3"/>
<sequence>MQVKEQHMQRCVSFLTDELKVCGHEEAMERVFFVSAREVLTIRAKSLNGGTPPGSAPNIGSPSTGGMSFLHQLLGRIDRLCISLLRVCSFQPFLAITRIT</sequence>